<evidence type="ECO:0000313" key="1">
    <source>
        <dbReference type="EMBL" id="AYV75409.1"/>
    </source>
</evidence>
<accession>A0A3G4ZPN8</accession>
<name>A0A3G4ZPN8_9VIRU</name>
<reference evidence="1" key="1">
    <citation type="submission" date="2018-10" db="EMBL/GenBank/DDBJ databases">
        <title>Hidden diversity of soil giant viruses.</title>
        <authorList>
            <person name="Schulz F."/>
            <person name="Alteio L."/>
            <person name="Goudeau D."/>
            <person name="Ryan E.M."/>
            <person name="Malmstrom R.R."/>
            <person name="Blanchard J."/>
            <person name="Woyke T."/>
        </authorList>
    </citation>
    <scope>NUCLEOTIDE SEQUENCE</scope>
    <source>
        <strain evidence="1">TEV1</strain>
    </source>
</reference>
<dbReference type="EMBL" id="MK071979">
    <property type="protein sequence ID" value="AYV75409.1"/>
    <property type="molecule type" value="Genomic_DNA"/>
</dbReference>
<proteinExistence type="predicted"/>
<gene>
    <name evidence="1" type="ORF">Terrestrivirus1_283</name>
</gene>
<protein>
    <submittedName>
        <fullName evidence="1">Uncharacterized protein</fullName>
    </submittedName>
</protein>
<sequence>MDETVPKKMDHWQLAIYGKYIWKQFPSVENLSHNKINGVRDNLGLYITVLECAEQSNVGESRINELHRYIDRMKQILQKPETSEFCISCKKYLSLDHFRQMDSYLELIDPEPYVYFDTCNRCESKNYKKEKKEQKILPTFPSCDSVRFNLDKQHRPCNSYTKACLTCNYKFCDVHMNHKHGSIAKMCNIYGCKNEVTMANGTCGKHPFSIMFPNSKIPRGLK</sequence>
<organism evidence="1">
    <name type="scientific">Terrestrivirus sp</name>
    <dbReference type="NCBI Taxonomy" id="2487775"/>
    <lineage>
        <taxon>Viruses</taxon>
        <taxon>Varidnaviria</taxon>
        <taxon>Bamfordvirae</taxon>
        <taxon>Nucleocytoviricota</taxon>
        <taxon>Megaviricetes</taxon>
        <taxon>Imitervirales</taxon>
        <taxon>Mimiviridae</taxon>
        <taxon>Klosneuvirinae</taxon>
    </lineage>
</organism>